<organism evidence="1">
    <name type="scientific">marine metagenome</name>
    <dbReference type="NCBI Taxonomy" id="408172"/>
    <lineage>
        <taxon>unclassified sequences</taxon>
        <taxon>metagenomes</taxon>
        <taxon>ecological metagenomes</taxon>
    </lineage>
</organism>
<dbReference type="EMBL" id="UINC01064822">
    <property type="protein sequence ID" value="SVB93856.1"/>
    <property type="molecule type" value="Genomic_DNA"/>
</dbReference>
<reference evidence="1" key="1">
    <citation type="submission" date="2018-05" db="EMBL/GenBank/DDBJ databases">
        <authorList>
            <person name="Lanie J.A."/>
            <person name="Ng W.-L."/>
            <person name="Kazmierczak K.M."/>
            <person name="Andrzejewski T.M."/>
            <person name="Davidsen T.M."/>
            <person name="Wayne K.J."/>
            <person name="Tettelin H."/>
            <person name="Glass J.I."/>
            <person name="Rusch D."/>
            <person name="Podicherti R."/>
            <person name="Tsui H.-C.T."/>
            <person name="Winkler M.E."/>
        </authorList>
    </citation>
    <scope>NUCLEOTIDE SEQUENCE</scope>
</reference>
<evidence type="ECO:0000313" key="1">
    <source>
        <dbReference type="EMBL" id="SVB93856.1"/>
    </source>
</evidence>
<gene>
    <name evidence="1" type="ORF">METZ01_LOCUS246710</name>
</gene>
<protein>
    <recommendedName>
        <fullName evidence="2">Phytanoyl-CoA dioxygenase family protein</fullName>
    </recommendedName>
</protein>
<dbReference type="SUPFAM" id="SSF51197">
    <property type="entry name" value="Clavaminate synthase-like"/>
    <property type="match status" value="1"/>
</dbReference>
<dbReference type="PANTHER" id="PTHR20883:SF48">
    <property type="entry name" value="ECTOINE DIOXYGENASE"/>
    <property type="match status" value="1"/>
</dbReference>
<proteinExistence type="predicted"/>
<dbReference type="GO" id="GO:0046872">
    <property type="term" value="F:metal ion binding"/>
    <property type="evidence" value="ECO:0007669"/>
    <property type="project" value="UniProtKB-ARBA"/>
</dbReference>
<name>A0A382I2M6_9ZZZZ</name>
<dbReference type="InterPro" id="IPR008775">
    <property type="entry name" value="Phytyl_CoA_dOase-like"/>
</dbReference>
<dbReference type="PANTHER" id="PTHR20883">
    <property type="entry name" value="PHYTANOYL-COA DIOXYGENASE DOMAIN CONTAINING 1"/>
    <property type="match status" value="1"/>
</dbReference>
<sequence>MDYVNDVEDKLNQLERNGYLLVEDALTPDETEHIRQRINYARQQGWEEGLNSVGNMWFDTLLDREPETYQPLVGHPSVRPYLEGMMGKQCQLRSFRAHINPGPYLQEWHLDFYGYWHEKREAEKHRYAVSTVSFNSTFYFQDNKPGSGHLKFVKGGHLSEPEHLYPLDRPKFEAWCEAQEHDILHPSAGDCVIFINHMPHQGAKERDDMERSNVVCHYQVTPMHDAVSYVSRPRGYVGTFPFVK</sequence>
<accession>A0A382I2M6</accession>
<dbReference type="GO" id="GO:0016491">
    <property type="term" value="F:oxidoreductase activity"/>
    <property type="evidence" value="ECO:0007669"/>
    <property type="project" value="UniProtKB-ARBA"/>
</dbReference>
<dbReference type="Pfam" id="PF05721">
    <property type="entry name" value="PhyH"/>
    <property type="match status" value="1"/>
</dbReference>
<dbReference type="AlphaFoldDB" id="A0A382I2M6"/>
<dbReference type="Gene3D" id="2.60.120.620">
    <property type="entry name" value="q2cbj1_9rhob like domain"/>
    <property type="match status" value="1"/>
</dbReference>
<evidence type="ECO:0008006" key="2">
    <source>
        <dbReference type="Google" id="ProtNLM"/>
    </source>
</evidence>